<keyword evidence="4" id="KW-1185">Reference proteome</keyword>
<evidence type="ECO:0000256" key="1">
    <source>
        <dbReference type="SAM" id="MobiDB-lite"/>
    </source>
</evidence>
<sequence length="112" mass="12719">MSTRPWVVGDGLWALIELLLPPRPEKSPGPQPVADRLCLRGILYVLHNDMAWQLLPLELEFGSGQTCWRRLDRRQQAGVVDRLHRMPAARPSERPDPQRHPNPAVEPGVHPT</sequence>
<dbReference type="PANTHER" id="PTHR46637">
    <property type="entry name" value="TIS1421-TRANSPOSASE PROTEIN A"/>
    <property type="match status" value="1"/>
</dbReference>
<organism evidence="3 4">
    <name type="scientific">Streptomyces fagopyri</name>
    <dbReference type="NCBI Taxonomy" id="2662397"/>
    <lineage>
        <taxon>Bacteria</taxon>
        <taxon>Bacillati</taxon>
        <taxon>Actinomycetota</taxon>
        <taxon>Actinomycetes</taxon>
        <taxon>Kitasatosporales</taxon>
        <taxon>Streptomycetaceae</taxon>
        <taxon>Streptomyces</taxon>
    </lineage>
</organism>
<evidence type="ECO:0000313" key="4">
    <source>
        <dbReference type="Proteomes" id="UP000326179"/>
    </source>
</evidence>
<dbReference type="Proteomes" id="UP000326179">
    <property type="component" value="Chromosome"/>
</dbReference>
<dbReference type="InterPro" id="IPR052909">
    <property type="entry name" value="Transposase_6_like"/>
</dbReference>
<dbReference type="AlphaFoldDB" id="A0A5Q0LLB6"/>
<dbReference type="Pfam" id="PF13340">
    <property type="entry name" value="DUF4096"/>
    <property type="match status" value="1"/>
</dbReference>
<feature type="region of interest" description="Disordered" evidence="1">
    <location>
        <begin position="79"/>
        <end position="112"/>
    </location>
</feature>
<evidence type="ECO:0000313" key="3">
    <source>
        <dbReference type="EMBL" id="QFZ78032.1"/>
    </source>
</evidence>
<dbReference type="EMBL" id="CP045643">
    <property type="protein sequence ID" value="QFZ78032.1"/>
    <property type="molecule type" value="Genomic_DNA"/>
</dbReference>
<accession>A0A5Q0LLB6</accession>
<dbReference type="PANTHER" id="PTHR46637:SF1">
    <property type="entry name" value="BLL5188 PROTEIN"/>
    <property type="match status" value="1"/>
</dbReference>
<reference evidence="3 4" key="1">
    <citation type="submission" date="2019-10" db="EMBL/GenBank/DDBJ databases">
        <title>A novel species.</title>
        <authorList>
            <person name="Gao J."/>
        </authorList>
    </citation>
    <scope>NUCLEOTIDE SEQUENCE [LARGE SCALE GENOMIC DNA]</scope>
    <source>
        <strain evidence="3 4">QMT-28</strain>
    </source>
</reference>
<dbReference type="InterPro" id="IPR025161">
    <property type="entry name" value="IS402-like_dom"/>
</dbReference>
<name>A0A5Q0LLB6_9ACTN</name>
<proteinExistence type="predicted"/>
<gene>
    <name evidence="3" type="ORF">GFH48_36315</name>
</gene>
<feature type="domain" description="Insertion element IS402-like" evidence="2">
    <location>
        <begin position="10"/>
        <end position="84"/>
    </location>
</feature>
<dbReference type="KEGG" id="sfy:GFH48_36315"/>
<evidence type="ECO:0000259" key="2">
    <source>
        <dbReference type="Pfam" id="PF13340"/>
    </source>
</evidence>
<protein>
    <submittedName>
        <fullName evidence="3">Transposase</fullName>
    </submittedName>
</protein>
<dbReference type="RefSeq" id="WP_153292212.1">
    <property type="nucleotide sequence ID" value="NZ_CP045643.1"/>
</dbReference>